<dbReference type="InterPro" id="IPR004640">
    <property type="entry name" value="HscB"/>
</dbReference>
<reference evidence="5 6" key="1">
    <citation type="submission" date="2018-10" db="EMBL/GenBank/DDBJ databases">
        <title>Fifty Aureobasidium pullulans genomes reveal a recombining polyextremotolerant generalist.</title>
        <authorList>
            <person name="Gostincar C."/>
            <person name="Turk M."/>
            <person name="Zajc J."/>
            <person name="Gunde-Cimerman N."/>
        </authorList>
    </citation>
    <scope>NUCLEOTIDE SEQUENCE [LARGE SCALE GENOMIC DNA]</scope>
    <source>
        <strain evidence="5 6">EXF-10081</strain>
    </source>
</reference>
<dbReference type="GO" id="GO:0044571">
    <property type="term" value="P:[2Fe-2S] cluster assembly"/>
    <property type="evidence" value="ECO:0007669"/>
    <property type="project" value="InterPro"/>
</dbReference>
<dbReference type="GO" id="GO:0005739">
    <property type="term" value="C:mitochondrion"/>
    <property type="evidence" value="ECO:0007669"/>
    <property type="project" value="TreeGrafter"/>
</dbReference>
<dbReference type="SUPFAM" id="SSF46565">
    <property type="entry name" value="Chaperone J-domain"/>
    <property type="match status" value="1"/>
</dbReference>
<dbReference type="SMART" id="SM00271">
    <property type="entry name" value="DnaJ"/>
    <property type="match status" value="1"/>
</dbReference>
<dbReference type="Gene3D" id="1.20.1280.20">
    <property type="entry name" value="HscB, C-terminal domain"/>
    <property type="match status" value="1"/>
</dbReference>
<dbReference type="InterPro" id="IPR036869">
    <property type="entry name" value="J_dom_sf"/>
</dbReference>
<dbReference type="GO" id="GO:0051259">
    <property type="term" value="P:protein complex oligomerization"/>
    <property type="evidence" value="ECO:0007669"/>
    <property type="project" value="InterPro"/>
</dbReference>
<proteinExistence type="inferred from homology"/>
<comment type="caution">
    <text evidence="5">The sequence shown here is derived from an EMBL/GenBank/DDBJ whole genome shotgun (WGS) entry which is preliminary data.</text>
</comment>
<dbReference type="Proteomes" id="UP000310374">
    <property type="component" value="Unassembled WGS sequence"/>
</dbReference>
<dbReference type="Pfam" id="PF07743">
    <property type="entry name" value="HSCB_C"/>
    <property type="match status" value="1"/>
</dbReference>
<organism evidence="5 6">
    <name type="scientific">Aureobasidium pullulans</name>
    <name type="common">Black yeast</name>
    <name type="synonym">Pullularia pullulans</name>
    <dbReference type="NCBI Taxonomy" id="5580"/>
    <lineage>
        <taxon>Eukaryota</taxon>
        <taxon>Fungi</taxon>
        <taxon>Dikarya</taxon>
        <taxon>Ascomycota</taxon>
        <taxon>Pezizomycotina</taxon>
        <taxon>Dothideomycetes</taxon>
        <taxon>Dothideomycetidae</taxon>
        <taxon>Dothideales</taxon>
        <taxon>Saccotheciaceae</taxon>
        <taxon>Aureobasidium</taxon>
    </lineage>
</organism>
<dbReference type="SUPFAM" id="SSF47144">
    <property type="entry name" value="HSC20 (HSCB), C-terminal oligomerisation domain"/>
    <property type="match status" value="1"/>
</dbReference>
<dbReference type="PANTHER" id="PTHR14021:SF15">
    <property type="entry name" value="IRON-SULFUR CLUSTER CO-CHAPERONE PROTEIN HSCB"/>
    <property type="match status" value="1"/>
</dbReference>
<feature type="domain" description="J" evidence="4">
    <location>
        <begin position="142"/>
        <end position="216"/>
    </location>
</feature>
<comment type="similarity">
    <text evidence="1">Belongs to the HscB family.</text>
</comment>
<dbReference type="InterPro" id="IPR001623">
    <property type="entry name" value="DnaJ_domain"/>
</dbReference>
<dbReference type="Gene3D" id="1.10.287.110">
    <property type="entry name" value="DnaJ domain"/>
    <property type="match status" value="1"/>
</dbReference>
<evidence type="ECO:0000256" key="2">
    <source>
        <dbReference type="ARBA" id="ARBA00023186"/>
    </source>
</evidence>
<feature type="region of interest" description="Disordered" evidence="3">
    <location>
        <begin position="14"/>
        <end position="38"/>
    </location>
</feature>
<gene>
    <name evidence="5" type="ORF">D6D12_01095</name>
</gene>
<evidence type="ECO:0000313" key="5">
    <source>
        <dbReference type="EMBL" id="THX34290.1"/>
    </source>
</evidence>
<dbReference type="EMBL" id="QZAT01000006">
    <property type="protein sequence ID" value="THX34290.1"/>
    <property type="molecule type" value="Genomic_DNA"/>
</dbReference>
<evidence type="ECO:0000313" key="6">
    <source>
        <dbReference type="Proteomes" id="UP000310374"/>
    </source>
</evidence>
<dbReference type="PANTHER" id="PTHR14021">
    <property type="entry name" value="IRON-SULFUR CLUSTER CO-CHAPERONE PROTEIN HSCB"/>
    <property type="match status" value="1"/>
</dbReference>
<sequence>MILAQIKANYARRLEGRHVKGKQRKSPDGNLDANPKGKALDDVNAIFRGDRTPLDAPSAKHQFHHCFEKDIQDTMRASLSNIARNSAALALRTPLRTSTPLSTCARTFTTTSTRTISTTTPRRHDEPKITSRETLLPQTHYDFFPSFGPDALPPKGPFTLDLSLLRREFLQLQAKAHPDLAPQEKKRQAEALSARINEAYKTLQNPLLRAQYILELRGIDVAGDETAKVEDPELLMEVLETREVIEEAASEEELQPLRELNERRIAGSVGVLEEAFKNDDMDAAKEEAVKLRYWINIRESVDAFEPGKPVVLIH</sequence>
<evidence type="ECO:0000256" key="1">
    <source>
        <dbReference type="ARBA" id="ARBA00010476"/>
    </source>
</evidence>
<evidence type="ECO:0000256" key="3">
    <source>
        <dbReference type="SAM" id="MobiDB-lite"/>
    </source>
</evidence>
<dbReference type="NCBIfam" id="TIGR00714">
    <property type="entry name" value="hscB"/>
    <property type="match status" value="1"/>
</dbReference>
<dbReference type="PROSITE" id="PS50076">
    <property type="entry name" value="DNAJ_2"/>
    <property type="match status" value="1"/>
</dbReference>
<dbReference type="InterPro" id="IPR009073">
    <property type="entry name" value="HscB_oligo_C"/>
</dbReference>
<dbReference type="GO" id="GO:0051087">
    <property type="term" value="F:protein-folding chaperone binding"/>
    <property type="evidence" value="ECO:0007669"/>
    <property type="project" value="InterPro"/>
</dbReference>
<dbReference type="InterPro" id="IPR036386">
    <property type="entry name" value="HscB_C_sf"/>
</dbReference>
<dbReference type="CDD" id="cd06257">
    <property type="entry name" value="DnaJ"/>
    <property type="match status" value="1"/>
</dbReference>
<dbReference type="GO" id="GO:0001671">
    <property type="term" value="F:ATPase activator activity"/>
    <property type="evidence" value="ECO:0007669"/>
    <property type="project" value="InterPro"/>
</dbReference>
<keyword evidence="2" id="KW-0143">Chaperone</keyword>
<protein>
    <submittedName>
        <fullName evidence="5">Co-chaperone Hsc20</fullName>
    </submittedName>
</protein>
<dbReference type="AlphaFoldDB" id="A0AB74K555"/>
<evidence type="ECO:0000259" key="4">
    <source>
        <dbReference type="PROSITE" id="PS50076"/>
    </source>
</evidence>
<accession>A0AB74K555</accession>
<name>A0AB74K555_AURPU</name>